<proteinExistence type="inferred from homology"/>
<evidence type="ECO:0000313" key="10">
    <source>
        <dbReference type="Proteomes" id="UP001163739"/>
    </source>
</evidence>
<dbReference type="Pfam" id="PF03349">
    <property type="entry name" value="Toluene_X"/>
    <property type="match status" value="1"/>
</dbReference>
<organism evidence="9 10">
    <name type="scientific">Alkalimarinus alittae</name>
    <dbReference type="NCBI Taxonomy" id="2961619"/>
    <lineage>
        <taxon>Bacteria</taxon>
        <taxon>Pseudomonadati</taxon>
        <taxon>Pseudomonadota</taxon>
        <taxon>Gammaproteobacteria</taxon>
        <taxon>Alteromonadales</taxon>
        <taxon>Alteromonadaceae</taxon>
        <taxon>Alkalimarinus</taxon>
    </lineage>
</organism>
<reference evidence="9" key="1">
    <citation type="submission" date="2022-06" db="EMBL/GenBank/DDBJ databases">
        <title>Alkalimarinus sp. nov., isolated from gut of a Alitta virens.</title>
        <authorList>
            <person name="Yang A.I."/>
            <person name="Shin N.-R."/>
        </authorList>
    </citation>
    <scope>NUCLEOTIDE SEQUENCE</scope>
    <source>
        <strain evidence="9">A2M4</strain>
    </source>
</reference>
<sequence length="542" mass="59449">MISVRRNSCKLLQAIALVSLGMPAMAQMTTNLTGPSKAMSLGNAVTADTPGVFAIQYNPAGLAKLKGRQFQFNLLNAYMDIDADFIAPPGYEIFGIDGLGYDEQKQQQKDWVANSHSHTNTVAAYIPGYGMQKLPRGPGVLPTMGFSINAPGSKFTFGNAFYLPMFAGFYRDLGDPGVYMPKATAMQRVTYLSPTIAYEINDDWSVGAGIQFSHQAIAADQYMRAPNMLLGVAEILQDAFNCESGNEPLAPFIALCGGNVGPWDDVGAMSLDLQETLSPTYSLGVMWEPTDWFSWGASYYSEADMNLKGTFELNYTNDWSGFWQSLNSSIIGAISAAILSLPSGAPREAGNVSMKLTYPQHFKTGISLKVHPKLTMNVDVGYYDWSTFDALNLQFDRNLEFLGAAKILSPDNATSNTLSLPLNWTDEWNIGIGFEHHVTSRLDLRVGAEIRDSITPDDQRSLLGVFGDSILWGAGLGYRWDKDTDVDFHISYLQSVEYIPANGSCNLNCDNLTNIIYNPYAGLDVKTSLRFASLGFSFTTKF</sequence>
<dbReference type="SUPFAM" id="SSF56935">
    <property type="entry name" value="Porins"/>
    <property type="match status" value="1"/>
</dbReference>
<feature type="chain" id="PRO_5046133106" evidence="8">
    <location>
        <begin position="27"/>
        <end position="542"/>
    </location>
</feature>
<gene>
    <name evidence="9" type="ORF">NKI27_11255</name>
</gene>
<accession>A0ABY6MXU7</accession>
<dbReference type="Proteomes" id="UP001163739">
    <property type="component" value="Chromosome"/>
</dbReference>
<dbReference type="RefSeq" id="WP_265046156.1">
    <property type="nucleotide sequence ID" value="NZ_CP100390.1"/>
</dbReference>
<evidence type="ECO:0000256" key="5">
    <source>
        <dbReference type="ARBA" id="ARBA00022729"/>
    </source>
</evidence>
<protein>
    <submittedName>
        <fullName evidence="9">Outer membrane protein transport protein</fullName>
    </submittedName>
</protein>
<dbReference type="InterPro" id="IPR005017">
    <property type="entry name" value="OMPP1/FadL/TodX"/>
</dbReference>
<evidence type="ECO:0000313" key="9">
    <source>
        <dbReference type="EMBL" id="UZE94663.1"/>
    </source>
</evidence>
<evidence type="ECO:0000256" key="4">
    <source>
        <dbReference type="ARBA" id="ARBA00022692"/>
    </source>
</evidence>
<keyword evidence="4" id="KW-0812">Transmembrane</keyword>
<comment type="subcellular location">
    <subcellularLocation>
        <location evidence="1">Cell outer membrane</location>
        <topology evidence="1">Multi-pass membrane protein</topology>
    </subcellularLocation>
</comment>
<keyword evidence="7" id="KW-0998">Cell outer membrane</keyword>
<name>A0ABY6MXU7_9ALTE</name>
<keyword evidence="3" id="KW-1134">Transmembrane beta strand</keyword>
<evidence type="ECO:0000256" key="3">
    <source>
        <dbReference type="ARBA" id="ARBA00022452"/>
    </source>
</evidence>
<dbReference type="PANTHER" id="PTHR35093:SF8">
    <property type="entry name" value="OUTER MEMBRANE PROTEIN NMB0088-RELATED"/>
    <property type="match status" value="1"/>
</dbReference>
<evidence type="ECO:0000256" key="6">
    <source>
        <dbReference type="ARBA" id="ARBA00023136"/>
    </source>
</evidence>
<keyword evidence="5 8" id="KW-0732">Signal</keyword>
<feature type="signal peptide" evidence="8">
    <location>
        <begin position="1"/>
        <end position="26"/>
    </location>
</feature>
<evidence type="ECO:0000256" key="1">
    <source>
        <dbReference type="ARBA" id="ARBA00004571"/>
    </source>
</evidence>
<evidence type="ECO:0000256" key="8">
    <source>
        <dbReference type="SAM" id="SignalP"/>
    </source>
</evidence>
<evidence type="ECO:0000256" key="7">
    <source>
        <dbReference type="ARBA" id="ARBA00023237"/>
    </source>
</evidence>
<keyword evidence="10" id="KW-1185">Reference proteome</keyword>
<comment type="similarity">
    <text evidence="2">Belongs to the OmpP1/FadL family.</text>
</comment>
<evidence type="ECO:0000256" key="2">
    <source>
        <dbReference type="ARBA" id="ARBA00008163"/>
    </source>
</evidence>
<keyword evidence="6" id="KW-0472">Membrane</keyword>
<dbReference type="EMBL" id="CP100390">
    <property type="protein sequence ID" value="UZE94663.1"/>
    <property type="molecule type" value="Genomic_DNA"/>
</dbReference>
<dbReference type="PANTHER" id="PTHR35093">
    <property type="entry name" value="OUTER MEMBRANE PROTEIN NMB0088-RELATED"/>
    <property type="match status" value="1"/>
</dbReference>
<dbReference type="Gene3D" id="2.40.160.60">
    <property type="entry name" value="Outer membrane protein transport protein (OMPP1/FadL/TodX)"/>
    <property type="match status" value="1"/>
</dbReference>